<protein>
    <submittedName>
        <fullName evidence="4">Cysteine desulfurase</fullName>
    </submittedName>
</protein>
<organism evidence="4 5">
    <name type="scientific">Spiroplasma turonicum</name>
    <dbReference type="NCBI Taxonomy" id="216946"/>
    <lineage>
        <taxon>Bacteria</taxon>
        <taxon>Bacillati</taxon>
        <taxon>Mycoplasmatota</taxon>
        <taxon>Mollicutes</taxon>
        <taxon>Entomoplasmatales</taxon>
        <taxon>Spiroplasmataceae</taxon>
        <taxon>Spiroplasma</taxon>
    </lineage>
</organism>
<sequence length="414" mass="47047">MGCFKGYDLIMNYKNYFSYFKNNSNEIYFDSAATSIKFDEVIKAHSDYDLLYAANSHNDLFKNAFFSNQMLLETRKKVATFINAKNENEVVFTSGTTHSLNQLAFGISNLIDNNSKILLTKLEHASNLLPWIVVAEQKNACIEFLDLDSEYKIDIDKIKNKLDSSVKVVSFAMNSNTIGISNDVELITKLIKSYNKNIIVIVDLAQSIIHNKIDVSKWNVDGVAFSTHKMFGPFGLGVLWAKENLLNELKPIFYGGGNNIDISNNSYKLAKPPHKFESGTLNLSAIYAFNKCLDVINEIGINKIIEYPKSLKQYFRANIDDSIIKKFNFYNLDNDQPILLFNLLNVNAQDFGAFLNKKYNISVRVGKHCARLTSDLLNAHSTIRLSFSIYNTYEDIDKLIIALKDSDSWVNEII</sequence>
<dbReference type="Pfam" id="PF00266">
    <property type="entry name" value="Aminotran_5"/>
    <property type="match status" value="1"/>
</dbReference>
<name>A0A0K1P6G3_9MOLU</name>
<evidence type="ECO:0000259" key="3">
    <source>
        <dbReference type="Pfam" id="PF00266"/>
    </source>
</evidence>
<dbReference type="PANTHER" id="PTHR43586:SF8">
    <property type="entry name" value="CYSTEINE DESULFURASE 1, CHLOROPLASTIC"/>
    <property type="match status" value="1"/>
</dbReference>
<proteinExistence type="predicted"/>
<dbReference type="RefSeq" id="WP_082236159.1">
    <property type="nucleotide sequence ID" value="NZ_CP012328.1"/>
</dbReference>
<dbReference type="STRING" id="216946.STURO_v1c02150"/>
<dbReference type="InterPro" id="IPR000192">
    <property type="entry name" value="Aminotrans_V_dom"/>
</dbReference>
<evidence type="ECO:0000256" key="1">
    <source>
        <dbReference type="ARBA" id="ARBA00001933"/>
    </source>
</evidence>
<dbReference type="InterPro" id="IPR015422">
    <property type="entry name" value="PyrdxlP-dep_Trfase_small"/>
</dbReference>
<keyword evidence="2" id="KW-0663">Pyridoxal phosphate</keyword>
<comment type="cofactor">
    <cofactor evidence="1">
        <name>pyridoxal 5'-phosphate</name>
        <dbReference type="ChEBI" id="CHEBI:597326"/>
    </cofactor>
</comment>
<evidence type="ECO:0000313" key="5">
    <source>
        <dbReference type="Proteomes" id="UP000067243"/>
    </source>
</evidence>
<evidence type="ECO:0000313" key="4">
    <source>
        <dbReference type="EMBL" id="AKU79462.1"/>
    </source>
</evidence>
<gene>
    <name evidence="4" type="primary">sufS</name>
    <name evidence="4" type="ORF">STURON_00216</name>
</gene>
<dbReference type="SUPFAM" id="SSF53383">
    <property type="entry name" value="PLP-dependent transferases"/>
    <property type="match status" value="1"/>
</dbReference>
<dbReference type="KEGG" id="stur:STURON_00216"/>
<evidence type="ECO:0000256" key="2">
    <source>
        <dbReference type="ARBA" id="ARBA00022898"/>
    </source>
</evidence>
<dbReference type="Gene3D" id="3.40.640.10">
    <property type="entry name" value="Type I PLP-dependent aspartate aminotransferase-like (Major domain)"/>
    <property type="match status" value="1"/>
</dbReference>
<feature type="domain" description="Aminotransferase class V" evidence="3">
    <location>
        <begin position="27"/>
        <end position="399"/>
    </location>
</feature>
<reference evidence="4 5" key="1">
    <citation type="journal article" date="2015" name="Genome Announc.">
        <title>Complete Genome Sequence of Spiroplasma turonicum Strain Tab4cT, a Parasite of a Horse Fly, Haematopota sp. (Diptera: Tabanidae).</title>
        <authorList>
            <person name="Davis R.E."/>
            <person name="Shao J."/>
            <person name="Zhao Y."/>
            <person name="Gasparich G.E."/>
            <person name="Gaynor B.J."/>
            <person name="Donofrio N."/>
        </authorList>
    </citation>
    <scope>NUCLEOTIDE SEQUENCE [LARGE SCALE GENOMIC DNA]</scope>
    <source>
        <strain evidence="4 5">Tab4c</strain>
    </source>
</reference>
<dbReference type="OrthoDB" id="9804366at2"/>
<dbReference type="InterPro" id="IPR015421">
    <property type="entry name" value="PyrdxlP-dep_Trfase_major"/>
</dbReference>
<dbReference type="PATRIC" id="fig|216946.3.peg.215"/>
<keyword evidence="5" id="KW-1185">Reference proteome</keyword>
<dbReference type="InterPro" id="IPR015424">
    <property type="entry name" value="PyrdxlP-dep_Trfase"/>
</dbReference>
<accession>A0A0K1P6G3</accession>
<dbReference type="Proteomes" id="UP000067243">
    <property type="component" value="Chromosome"/>
</dbReference>
<dbReference type="EMBL" id="CP012328">
    <property type="protein sequence ID" value="AKU79462.1"/>
    <property type="molecule type" value="Genomic_DNA"/>
</dbReference>
<dbReference type="Gene3D" id="3.90.1150.10">
    <property type="entry name" value="Aspartate Aminotransferase, domain 1"/>
    <property type="match status" value="1"/>
</dbReference>
<dbReference type="PANTHER" id="PTHR43586">
    <property type="entry name" value="CYSTEINE DESULFURASE"/>
    <property type="match status" value="1"/>
</dbReference>
<dbReference type="AlphaFoldDB" id="A0A0K1P6G3"/>